<dbReference type="NCBIfam" id="TIGR01628">
    <property type="entry name" value="PABP-1234"/>
    <property type="match status" value="1"/>
</dbReference>
<evidence type="ECO:0000256" key="11">
    <source>
        <dbReference type="RuleBase" id="RU362004"/>
    </source>
</evidence>
<comment type="caution">
    <text evidence="15">The sequence shown here is derived from an EMBL/GenBank/DDBJ whole genome shotgun (WGS) entry which is preliminary data.</text>
</comment>
<dbReference type="InterPro" id="IPR036053">
    <property type="entry name" value="PABP-dom"/>
</dbReference>
<dbReference type="PANTHER" id="PTHR24012">
    <property type="entry name" value="RNA BINDING PROTEIN"/>
    <property type="match status" value="1"/>
</dbReference>
<dbReference type="SUPFAM" id="SSF63570">
    <property type="entry name" value="PABC (PABP) domain"/>
    <property type="match status" value="1"/>
</dbReference>
<keyword evidence="6" id="KW-0677">Repeat</keyword>
<keyword evidence="7" id="KW-0810">Translation regulation</keyword>
<dbReference type="SMART" id="SM00361">
    <property type="entry name" value="RRM_1"/>
    <property type="match status" value="4"/>
</dbReference>
<dbReference type="GO" id="GO:0005634">
    <property type="term" value="C:nucleus"/>
    <property type="evidence" value="ECO:0007669"/>
    <property type="project" value="UniProtKB-SubCell"/>
</dbReference>
<evidence type="ECO:0000256" key="12">
    <source>
        <dbReference type="SAM" id="MobiDB-lite"/>
    </source>
</evidence>
<evidence type="ECO:0000256" key="7">
    <source>
        <dbReference type="ARBA" id="ARBA00022845"/>
    </source>
</evidence>
<keyword evidence="9" id="KW-0539">Nucleus</keyword>
<evidence type="ECO:0000259" key="13">
    <source>
        <dbReference type="PROSITE" id="PS50102"/>
    </source>
</evidence>
<protein>
    <recommendedName>
        <fullName evidence="11">Polyadenylate-binding protein</fullName>
        <shortName evidence="11">PABP</shortName>
    </recommendedName>
</protein>
<evidence type="ECO:0000256" key="5">
    <source>
        <dbReference type="ARBA" id="ARBA00022581"/>
    </source>
</evidence>
<dbReference type="FunFam" id="1.10.1900.10:FF:000003">
    <property type="entry name" value="Polyadenylate-binding protein"/>
    <property type="match status" value="1"/>
</dbReference>
<dbReference type="FunFam" id="3.30.70.330:FF:000555">
    <property type="entry name" value="Polyadenylate-binding protein"/>
    <property type="match status" value="1"/>
</dbReference>
<dbReference type="FunFam" id="3.30.70.330:FF:000003">
    <property type="entry name" value="Polyadenylate-binding protein"/>
    <property type="match status" value="1"/>
</dbReference>
<dbReference type="GO" id="GO:0005737">
    <property type="term" value="C:cytoplasm"/>
    <property type="evidence" value="ECO:0007669"/>
    <property type="project" value="UniProtKB-SubCell"/>
</dbReference>
<dbReference type="SMART" id="SM00360">
    <property type="entry name" value="RRM"/>
    <property type="match status" value="4"/>
</dbReference>
<evidence type="ECO:0000256" key="3">
    <source>
        <dbReference type="ARBA" id="ARBA00008557"/>
    </source>
</evidence>
<feature type="domain" description="PABC" evidence="14">
    <location>
        <begin position="568"/>
        <end position="645"/>
    </location>
</feature>
<gene>
    <name evidence="15" type="ORF">R3W88_031100</name>
</gene>
<keyword evidence="16" id="KW-1185">Reference proteome</keyword>
<dbReference type="InterPro" id="IPR003954">
    <property type="entry name" value="RRM_euk-type"/>
</dbReference>
<evidence type="ECO:0000256" key="10">
    <source>
        <dbReference type="PROSITE-ProRule" id="PRU00176"/>
    </source>
</evidence>
<dbReference type="InterPro" id="IPR012677">
    <property type="entry name" value="Nucleotide-bd_a/b_plait_sf"/>
</dbReference>
<dbReference type="Pfam" id="PF00076">
    <property type="entry name" value="RRM_1"/>
    <property type="match status" value="4"/>
</dbReference>
<evidence type="ECO:0000256" key="8">
    <source>
        <dbReference type="ARBA" id="ARBA00022884"/>
    </source>
</evidence>
<name>A0AAV9LL16_9SOLN</name>
<dbReference type="InterPro" id="IPR034364">
    <property type="entry name" value="PABP_RRM1"/>
</dbReference>
<evidence type="ECO:0000256" key="2">
    <source>
        <dbReference type="ARBA" id="ARBA00004496"/>
    </source>
</evidence>
<accession>A0AAV9LL16</accession>
<sequence>MAQIQVQHQTPVAGGNGVAVGAAAAGAAAAVAAPGGGVSNQFTSTSLYVGDLDFNITDSQLYDLFNHVGQVVSVRVCRDLSTRRSLGYGYVNYSNPSDAARAMELLNFTPVNGKSIRVMYSHRDPTLRKSGSANIFIKNLDKSIDNKALHDTFSSFGNILSCKIATDSNGQSKGYGFVQFDNEESAQGAIDKLNGMLMNDKQVYVGHFLRKQERESTTGMIKFNNVYVKNLAESATDDELKNVFGEFGSITSAVVMRDADGKSKGFGFVNFEDADDAAKAVEALNGKKFDEKEWYVGKAQKKSEREQELKNKFEQTAKEAVDKYQGVNLYVKNLDDTIDDEKLKELFAEFGTITSCKVMRDPSGISRGSGFVAFSTPEEASRALSEMNGKMIVSKPLYVALAQRKEERRAKLQAQFSQLRPLAMPPSLAPRMPIYPPGAPGIGQQLFYGQGPPALIPPQAGFGYQQQLVPGMRPGGAPMPNFFMPMVQQGQQGQRPGGRRGAGPVQQSQQPMPLMQQQMMPRGRMYRYPPGRNVPDGPMPGVAGGMLSVPYDMGGMLPRDAAMGQPVPISTLATALANAPPEQQRTMLGESLYPLVDQLEHEHAAKVTGMLLEMDQTEVLHLLESPEALKAKVSEAMDVLRNVQQATSSPADQLASLSLNDNLVS</sequence>
<dbReference type="FunFam" id="3.30.70.330:FF:000217">
    <property type="entry name" value="Polyadenylate-binding protein"/>
    <property type="match status" value="1"/>
</dbReference>
<dbReference type="InterPro" id="IPR045305">
    <property type="entry name" value="RRM2_I_PABPs"/>
</dbReference>
<evidence type="ECO:0000256" key="1">
    <source>
        <dbReference type="ARBA" id="ARBA00004123"/>
    </source>
</evidence>
<keyword evidence="8 10" id="KW-0694">RNA-binding</keyword>
<keyword evidence="5" id="KW-0945">Host-virus interaction</keyword>
<dbReference type="Proteomes" id="UP001311915">
    <property type="component" value="Unassembled WGS sequence"/>
</dbReference>
<comment type="function">
    <text evidence="11">Binds the poly(A) tail of mRNA.</text>
</comment>
<dbReference type="SMART" id="SM00517">
    <property type="entry name" value="PolyA"/>
    <property type="match status" value="1"/>
</dbReference>
<keyword evidence="4 11" id="KW-0963">Cytoplasm</keyword>
<dbReference type="SUPFAM" id="SSF54928">
    <property type="entry name" value="RNA-binding domain, RBD"/>
    <property type="match status" value="3"/>
</dbReference>
<dbReference type="GO" id="GO:0006417">
    <property type="term" value="P:regulation of translation"/>
    <property type="evidence" value="ECO:0007669"/>
    <property type="project" value="UniProtKB-KW"/>
</dbReference>
<evidence type="ECO:0000313" key="16">
    <source>
        <dbReference type="Proteomes" id="UP001311915"/>
    </source>
</evidence>
<dbReference type="FunFam" id="3.30.70.330:FF:000239">
    <property type="entry name" value="Polyadenylate-binding protein"/>
    <property type="match status" value="1"/>
</dbReference>
<dbReference type="EMBL" id="JAWPEI010000005">
    <property type="protein sequence ID" value="KAK4726183.1"/>
    <property type="molecule type" value="Genomic_DNA"/>
</dbReference>
<dbReference type="InterPro" id="IPR002004">
    <property type="entry name" value="PABP_HYD_C"/>
</dbReference>
<dbReference type="GO" id="GO:0003723">
    <property type="term" value="F:RNA binding"/>
    <property type="evidence" value="ECO:0007669"/>
    <property type="project" value="UniProtKB-UniRule"/>
</dbReference>
<dbReference type="CDD" id="cd12379">
    <property type="entry name" value="RRM2_I_PABPs"/>
    <property type="match status" value="1"/>
</dbReference>
<dbReference type="CDD" id="cd12381">
    <property type="entry name" value="RRM4_I_PABPs"/>
    <property type="match status" value="1"/>
</dbReference>
<feature type="domain" description="RRM" evidence="13">
    <location>
        <begin position="327"/>
        <end position="404"/>
    </location>
</feature>
<feature type="domain" description="RRM" evidence="13">
    <location>
        <begin position="45"/>
        <end position="123"/>
    </location>
</feature>
<dbReference type="CDD" id="cd12380">
    <property type="entry name" value="RRM3_I_PABPs"/>
    <property type="match status" value="1"/>
</dbReference>
<proteinExistence type="inferred from homology"/>
<dbReference type="PROSITE" id="PS51309">
    <property type="entry name" value="PABC"/>
    <property type="match status" value="1"/>
</dbReference>
<organism evidence="15 16">
    <name type="scientific">Solanum pinnatisectum</name>
    <name type="common">tansyleaf nightshade</name>
    <dbReference type="NCBI Taxonomy" id="50273"/>
    <lineage>
        <taxon>Eukaryota</taxon>
        <taxon>Viridiplantae</taxon>
        <taxon>Streptophyta</taxon>
        <taxon>Embryophyta</taxon>
        <taxon>Tracheophyta</taxon>
        <taxon>Spermatophyta</taxon>
        <taxon>Magnoliopsida</taxon>
        <taxon>eudicotyledons</taxon>
        <taxon>Gunneridae</taxon>
        <taxon>Pentapetalae</taxon>
        <taxon>asterids</taxon>
        <taxon>lamiids</taxon>
        <taxon>Solanales</taxon>
        <taxon>Solanaceae</taxon>
        <taxon>Solanoideae</taxon>
        <taxon>Solaneae</taxon>
        <taxon>Solanum</taxon>
    </lineage>
</organism>
<feature type="domain" description="RRM" evidence="13">
    <location>
        <begin position="224"/>
        <end position="301"/>
    </location>
</feature>
<reference evidence="15 16" key="1">
    <citation type="submission" date="2023-10" db="EMBL/GenBank/DDBJ databases">
        <title>Genome-Wide Identification Analysis in wild type Solanum Pinnatisectum Reveals Some Genes Defensing Phytophthora Infestans.</title>
        <authorList>
            <person name="Sun C."/>
        </authorList>
    </citation>
    <scope>NUCLEOTIDE SEQUENCE [LARGE SCALE GENOMIC DNA]</scope>
    <source>
        <strain evidence="15">LQN</strain>
        <tissue evidence="15">Leaf</tissue>
    </source>
</reference>
<feature type="region of interest" description="Disordered" evidence="12">
    <location>
        <begin position="489"/>
        <end position="509"/>
    </location>
</feature>
<dbReference type="InterPro" id="IPR006515">
    <property type="entry name" value="PABP_1234"/>
</dbReference>
<dbReference type="PROSITE" id="PS50102">
    <property type="entry name" value="RRM"/>
    <property type="match status" value="4"/>
</dbReference>
<dbReference type="AlphaFoldDB" id="A0AAV9LL16"/>
<dbReference type="CDD" id="cd12378">
    <property type="entry name" value="RRM1_I_PABPs"/>
    <property type="match status" value="1"/>
</dbReference>
<evidence type="ECO:0000313" key="15">
    <source>
        <dbReference type="EMBL" id="KAK4726183.1"/>
    </source>
</evidence>
<evidence type="ECO:0000256" key="4">
    <source>
        <dbReference type="ARBA" id="ARBA00022490"/>
    </source>
</evidence>
<evidence type="ECO:0000256" key="6">
    <source>
        <dbReference type="ARBA" id="ARBA00022737"/>
    </source>
</evidence>
<dbReference type="InterPro" id="IPR035979">
    <property type="entry name" value="RBD_domain_sf"/>
</dbReference>
<comment type="similarity">
    <text evidence="3 11">Belongs to the polyadenylate-binding protein type-1 family.</text>
</comment>
<dbReference type="Gene3D" id="3.30.70.330">
    <property type="match status" value="4"/>
</dbReference>
<evidence type="ECO:0000256" key="9">
    <source>
        <dbReference type="ARBA" id="ARBA00023242"/>
    </source>
</evidence>
<comment type="subcellular location">
    <subcellularLocation>
        <location evidence="2 11">Cytoplasm</location>
    </subcellularLocation>
    <subcellularLocation>
        <location evidence="1">Nucleus</location>
    </subcellularLocation>
</comment>
<dbReference type="InterPro" id="IPR000504">
    <property type="entry name" value="RRM_dom"/>
</dbReference>
<dbReference type="Gene3D" id="1.10.1900.10">
    <property type="entry name" value="c-terminal domain of poly(a) binding protein"/>
    <property type="match status" value="1"/>
</dbReference>
<dbReference type="Pfam" id="PF00658">
    <property type="entry name" value="MLLE"/>
    <property type="match status" value="1"/>
</dbReference>
<evidence type="ECO:0000259" key="14">
    <source>
        <dbReference type="PROSITE" id="PS51309"/>
    </source>
</evidence>
<feature type="domain" description="RRM" evidence="13">
    <location>
        <begin position="133"/>
        <end position="210"/>
    </location>
</feature>